<dbReference type="GO" id="GO:0016020">
    <property type="term" value="C:membrane"/>
    <property type="evidence" value="ECO:0007669"/>
    <property type="project" value="InterPro"/>
</dbReference>
<reference evidence="3" key="1">
    <citation type="submission" date="2020-05" db="EMBL/GenBank/DDBJ databases">
        <authorList>
            <person name="Chiriac C."/>
            <person name="Salcher M."/>
            <person name="Ghai R."/>
            <person name="Kavagutti S V."/>
        </authorList>
    </citation>
    <scope>NUCLEOTIDE SEQUENCE</scope>
</reference>
<organism evidence="3">
    <name type="scientific">freshwater metagenome</name>
    <dbReference type="NCBI Taxonomy" id="449393"/>
    <lineage>
        <taxon>unclassified sequences</taxon>
        <taxon>metagenomes</taxon>
        <taxon>ecological metagenomes</taxon>
    </lineage>
</organism>
<dbReference type="AlphaFoldDB" id="A0A6J7IL25"/>
<protein>
    <submittedName>
        <fullName evidence="3">Unannotated protein</fullName>
    </submittedName>
</protein>
<sequence length="652" mass="67065">MTPATPRPSTRLIVALTTGALLGLAAPAVAPAAPTTVPLAGPGDAAVRFGGGLDQYAGGIPVPVRWTSVGGRVRLSWRASQQLSGRSGLQVRVGDAVVGSTNLGPGPGSATFTIPRTALPGAGRTVPVAIDTRLQTNREQCPTPADPAAWLQLDRSSAITVDGAAPASAPRLEDLPGALVSGVGRRRGGVLVRFTGRPTPDAVRAASVAVGEVAAAAEGEGVAVRVAVAGSPTRRRVGESVVTIAEGAAVPRVRTEVVGVDRAAVVVVEGRGEGLVRAAGALRPAVARRLPGSAASGSALPAVEVRRRSSLPRRVRLPTGGVTGLDTREVALGFRIPEWREVLRGSRLRLAATYDAPAGGRAVVAINGRDLVGEPLTVRGPSRFVVEEALAPRGPALYRGDLRAGDNSVTIRTRLNRPRDLRCTPEEFDAGALDVQESGSVTLQTRPRPVTSTLSVLPFPLNRNPGWRGTTVALPGSPTESELAAVIGTLAEARRVSRELVLPAVQLGGGTPDGTALVLARPGAVPDALAKGIPGPRLPGVLHVTRSGDAVRVLAIGPKALLPLANAYAIGKVQGRTVEALSSSRVAIRVADAELVTGIERGPVPYRWPLIIIGAVILAFAVLALRATSRRLRRRTAGSAPPTDGSDGDPRP</sequence>
<evidence type="ECO:0000256" key="2">
    <source>
        <dbReference type="SAM" id="Phobius"/>
    </source>
</evidence>
<evidence type="ECO:0000313" key="3">
    <source>
        <dbReference type="EMBL" id="CAB4931689.1"/>
    </source>
</evidence>
<dbReference type="GO" id="GO:0006011">
    <property type="term" value="P:UDP-alpha-D-glucose metabolic process"/>
    <property type="evidence" value="ECO:0007669"/>
    <property type="project" value="InterPro"/>
</dbReference>
<evidence type="ECO:0000256" key="1">
    <source>
        <dbReference type="SAM" id="MobiDB-lite"/>
    </source>
</evidence>
<keyword evidence="2" id="KW-0472">Membrane</keyword>
<name>A0A6J7IL25_9ZZZZ</name>
<feature type="region of interest" description="Disordered" evidence="1">
    <location>
        <begin position="633"/>
        <end position="652"/>
    </location>
</feature>
<accession>A0A6J7IL25</accession>
<dbReference type="Gene3D" id="2.60.120.260">
    <property type="entry name" value="Galactose-binding domain-like"/>
    <property type="match status" value="1"/>
</dbReference>
<feature type="transmembrane region" description="Helical" evidence="2">
    <location>
        <begin position="606"/>
        <end position="625"/>
    </location>
</feature>
<proteinExistence type="predicted"/>
<gene>
    <name evidence="3" type="ORF">UFOPK3564_02408</name>
</gene>
<dbReference type="Pfam" id="PF03170">
    <property type="entry name" value="BcsB"/>
    <property type="match status" value="1"/>
</dbReference>
<dbReference type="InterPro" id="IPR018513">
    <property type="entry name" value="Cell_synthase_bac"/>
</dbReference>
<dbReference type="EMBL" id="CAFBMK010000168">
    <property type="protein sequence ID" value="CAB4931689.1"/>
    <property type="molecule type" value="Genomic_DNA"/>
</dbReference>
<keyword evidence="2" id="KW-1133">Transmembrane helix</keyword>
<keyword evidence="2" id="KW-0812">Transmembrane</keyword>